<evidence type="ECO:0000313" key="3">
    <source>
        <dbReference type="Proteomes" id="UP000581206"/>
    </source>
</evidence>
<reference evidence="2 3" key="1">
    <citation type="submission" date="2020-04" db="EMBL/GenBank/DDBJ databases">
        <title>MicrobeNet Type strains.</title>
        <authorList>
            <person name="Nicholson A.C."/>
        </authorList>
    </citation>
    <scope>NUCLEOTIDE SEQUENCE [LARGE SCALE GENOMIC DNA]</scope>
    <source>
        <strain evidence="2 3">ATCC BAA-788</strain>
    </source>
</reference>
<sequence length="238" mass="25087">MTAAPIILVPGFWLGAWAWDEVAGHLRADGHRVRAVTLPGLEPDHPDRSAVTLADHVDAVVAAIEDAGEPVVLAVHSGAGVPGYAATDRRPDLVAHAVYVDSGPGTGPLNPDLAGTELPLPSWADLEEDGNSLEGLSPEQLDRFRERAVPEPGGPVREGPVLTGAARLDVPSTVLCTSLTSEQIRGAIAEGWAWIGGLAELRDVRYVDLPTGHWPMWSRPAEVAALLGRIAEESARVA</sequence>
<dbReference type="Gene3D" id="3.40.50.1820">
    <property type="entry name" value="alpha/beta hydrolase"/>
    <property type="match status" value="1"/>
</dbReference>
<dbReference type="Pfam" id="PF12697">
    <property type="entry name" value="Abhydrolase_6"/>
    <property type="match status" value="1"/>
</dbReference>
<organism evidence="2 3">
    <name type="scientific">Cellulomonas denverensis</name>
    <dbReference type="NCBI Taxonomy" id="264297"/>
    <lineage>
        <taxon>Bacteria</taxon>
        <taxon>Bacillati</taxon>
        <taxon>Actinomycetota</taxon>
        <taxon>Actinomycetes</taxon>
        <taxon>Micrococcales</taxon>
        <taxon>Cellulomonadaceae</taxon>
        <taxon>Cellulomonas</taxon>
    </lineage>
</organism>
<accession>A0A7X6KTB9</accession>
<dbReference type="PANTHER" id="PTHR37017:SF10">
    <property type="entry name" value="AB HYDROLASE-1 DOMAIN-CONTAINING PROTEIN"/>
    <property type="match status" value="1"/>
</dbReference>
<dbReference type="InterPro" id="IPR029058">
    <property type="entry name" value="AB_hydrolase_fold"/>
</dbReference>
<dbReference type="RefSeq" id="WP_168629046.1">
    <property type="nucleotide sequence ID" value="NZ_BONL01000002.1"/>
</dbReference>
<dbReference type="EMBL" id="JAAXOX010000002">
    <property type="protein sequence ID" value="NKY21921.1"/>
    <property type="molecule type" value="Genomic_DNA"/>
</dbReference>
<feature type="domain" description="AB hydrolase-1" evidence="1">
    <location>
        <begin position="6"/>
        <end position="225"/>
    </location>
</feature>
<name>A0A7X6KTB9_9CELL</name>
<dbReference type="AlphaFoldDB" id="A0A7X6KTB9"/>
<dbReference type="PANTHER" id="PTHR37017">
    <property type="entry name" value="AB HYDROLASE-1 DOMAIN-CONTAINING PROTEIN-RELATED"/>
    <property type="match status" value="1"/>
</dbReference>
<protein>
    <submittedName>
        <fullName evidence="2">Alpha/beta hydrolase</fullName>
    </submittedName>
</protein>
<comment type="caution">
    <text evidence="2">The sequence shown here is derived from an EMBL/GenBank/DDBJ whole genome shotgun (WGS) entry which is preliminary data.</text>
</comment>
<gene>
    <name evidence="2" type="ORF">HGA03_04505</name>
</gene>
<evidence type="ECO:0000313" key="2">
    <source>
        <dbReference type="EMBL" id="NKY21921.1"/>
    </source>
</evidence>
<evidence type="ECO:0000259" key="1">
    <source>
        <dbReference type="Pfam" id="PF12697"/>
    </source>
</evidence>
<keyword evidence="2" id="KW-0378">Hydrolase</keyword>
<dbReference type="InterPro" id="IPR000073">
    <property type="entry name" value="AB_hydrolase_1"/>
</dbReference>
<keyword evidence="3" id="KW-1185">Reference proteome</keyword>
<dbReference type="GO" id="GO:0016787">
    <property type="term" value="F:hydrolase activity"/>
    <property type="evidence" value="ECO:0007669"/>
    <property type="project" value="UniProtKB-KW"/>
</dbReference>
<dbReference type="SUPFAM" id="SSF53474">
    <property type="entry name" value="alpha/beta-Hydrolases"/>
    <property type="match status" value="1"/>
</dbReference>
<proteinExistence type="predicted"/>
<dbReference type="Proteomes" id="UP000581206">
    <property type="component" value="Unassembled WGS sequence"/>
</dbReference>
<dbReference type="InterPro" id="IPR052897">
    <property type="entry name" value="Sec-Metab_Biosynth_Hydrolase"/>
</dbReference>